<sequence>MPDRKRSVFSSFHLGFGQTNEKRSGNASIPLGVTAVPKHYGLADSSSWASQDMTAARLLPGRTQSYKTWSLSLHTIVVFHPADCSTLYVFYLIDIIFGMWAREKGSVFYLESN</sequence>
<dbReference type="Proteomes" id="UP000828390">
    <property type="component" value="Unassembled WGS sequence"/>
</dbReference>
<dbReference type="EMBL" id="JAIWYP010000006">
    <property type="protein sequence ID" value="KAH3813466.1"/>
    <property type="molecule type" value="Genomic_DNA"/>
</dbReference>
<organism evidence="1 2">
    <name type="scientific">Dreissena polymorpha</name>
    <name type="common">Zebra mussel</name>
    <name type="synonym">Mytilus polymorpha</name>
    <dbReference type="NCBI Taxonomy" id="45954"/>
    <lineage>
        <taxon>Eukaryota</taxon>
        <taxon>Metazoa</taxon>
        <taxon>Spiralia</taxon>
        <taxon>Lophotrochozoa</taxon>
        <taxon>Mollusca</taxon>
        <taxon>Bivalvia</taxon>
        <taxon>Autobranchia</taxon>
        <taxon>Heteroconchia</taxon>
        <taxon>Euheterodonta</taxon>
        <taxon>Imparidentia</taxon>
        <taxon>Neoheterodontei</taxon>
        <taxon>Myida</taxon>
        <taxon>Dreissenoidea</taxon>
        <taxon>Dreissenidae</taxon>
        <taxon>Dreissena</taxon>
    </lineage>
</organism>
<keyword evidence="2" id="KW-1185">Reference proteome</keyword>
<evidence type="ECO:0000313" key="1">
    <source>
        <dbReference type="EMBL" id="KAH3813466.1"/>
    </source>
</evidence>
<name>A0A9D4GA76_DREPO</name>
<accession>A0A9D4GA76</accession>
<protein>
    <submittedName>
        <fullName evidence="1">Uncharacterized protein</fullName>
    </submittedName>
</protein>
<proteinExistence type="predicted"/>
<gene>
    <name evidence="1" type="ORF">DPMN_141925</name>
</gene>
<evidence type="ECO:0000313" key="2">
    <source>
        <dbReference type="Proteomes" id="UP000828390"/>
    </source>
</evidence>
<reference evidence="1" key="2">
    <citation type="submission" date="2020-11" db="EMBL/GenBank/DDBJ databases">
        <authorList>
            <person name="McCartney M.A."/>
            <person name="Auch B."/>
            <person name="Kono T."/>
            <person name="Mallez S."/>
            <person name="Becker A."/>
            <person name="Gohl D.M."/>
            <person name="Silverstein K.A.T."/>
            <person name="Koren S."/>
            <person name="Bechman K.B."/>
            <person name="Herman A."/>
            <person name="Abrahante J.E."/>
            <person name="Garbe J."/>
        </authorList>
    </citation>
    <scope>NUCLEOTIDE SEQUENCE</scope>
    <source>
        <strain evidence="1">Duluth1</strain>
        <tissue evidence="1">Whole animal</tissue>
    </source>
</reference>
<dbReference type="AlphaFoldDB" id="A0A9D4GA76"/>
<reference evidence="1" key="1">
    <citation type="journal article" date="2019" name="bioRxiv">
        <title>The Genome of the Zebra Mussel, Dreissena polymorpha: A Resource for Invasive Species Research.</title>
        <authorList>
            <person name="McCartney M.A."/>
            <person name="Auch B."/>
            <person name="Kono T."/>
            <person name="Mallez S."/>
            <person name="Zhang Y."/>
            <person name="Obille A."/>
            <person name="Becker A."/>
            <person name="Abrahante J.E."/>
            <person name="Garbe J."/>
            <person name="Badalamenti J.P."/>
            <person name="Herman A."/>
            <person name="Mangelson H."/>
            <person name="Liachko I."/>
            <person name="Sullivan S."/>
            <person name="Sone E.D."/>
            <person name="Koren S."/>
            <person name="Silverstein K.A.T."/>
            <person name="Beckman K.B."/>
            <person name="Gohl D.M."/>
        </authorList>
    </citation>
    <scope>NUCLEOTIDE SEQUENCE</scope>
    <source>
        <strain evidence="1">Duluth1</strain>
        <tissue evidence="1">Whole animal</tissue>
    </source>
</reference>
<comment type="caution">
    <text evidence="1">The sequence shown here is derived from an EMBL/GenBank/DDBJ whole genome shotgun (WGS) entry which is preliminary data.</text>
</comment>